<proteinExistence type="inferred from homology"/>
<keyword evidence="6" id="KW-1185">Reference proteome</keyword>
<dbReference type="SUPFAM" id="SSF53335">
    <property type="entry name" value="S-adenosyl-L-methionine-dependent methyltransferases"/>
    <property type="match status" value="1"/>
</dbReference>
<evidence type="ECO:0000313" key="5">
    <source>
        <dbReference type="EMBL" id="GAA1234997.1"/>
    </source>
</evidence>
<dbReference type="PANTHER" id="PTHR44942:SF4">
    <property type="entry name" value="METHYLTRANSFERASE TYPE 11 DOMAIN-CONTAINING PROTEIN"/>
    <property type="match status" value="1"/>
</dbReference>
<name>A0ABN1W8K2_9ACTN</name>
<dbReference type="Pfam" id="PF08241">
    <property type="entry name" value="Methyltransf_11"/>
    <property type="match status" value="1"/>
</dbReference>
<evidence type="ECO:0000256" key="3">
    <source>
        <dbReference type="ARBA" id="ARBA00022679"/>
    </source>
</evidence>
<dbReference type="RefSeq" id="WP_344441648.1">
    <property type="nucleotide sequence ID" value="NZ_BAAALF010000036.1"/>
</dbReference>
<protein>
    <submittedName>
        <fullName evidence="5">Class I SAM-dependent methyltransferase</fullName>
    </submittedName>
</protein>
<reference evidence="5 6" key="1">
    <citation type="journal article" date="2019" name="Int. J. Syst. Evol. Microbiol.">
        <title>The Global Catalogue of Microorganisms (GCM) 10K type strain sequencing project: providing services to taxonomists for standard genome sequencing and annotation.</title>
        <authorList>
            <consortium name="The Broad Institute Genomics Platform"/>
            <consortium name="The Broad Institute Genome Sequencing Center for Infectious Disease"/>
            <person name="Wu L."/>
            <person name="Ma J."/>
        </authorList>
    </citation>
    <scope>NUCLEOTIDE SEQUENCE [LARGE SCALE GENOMIC DNA]</scope>
    <source>
        <strain evidence="5 6">JCM 13004</strain>
    </source>
</reference>
<sequence>MSNAALSFGPAARLYDSIRPTYPVRAVTWAVGAEPVRVLDLGAGTGLLTRVLRTAGHEVIAVEPDEQMRAVATERHPGTRVLAGSAEDIPLPDGSVDAVVVGQAYHWFTPQDALPQIHRVLREGGVFAALWNIRDERTPWAAALSGIVGPEGYGLESAWQYGPVTPWFTEPERGLTEHTVTVPTDRLVDLVRSRSTYLTADAAEQARLDREIAELAATDPALAGRHSVEMPYRTCVYRMRRL</sequence>
<feature type="domain" description="Methyltransferase type 11" evidence="4">
    <location>
        <begin position="39"/>
        <end position="128"/>
    </location>
</feature>
<comment type="similarity">
    <text evidence="1">Belongs to the methyltransferase superfamily.</text>
</comment>
<evidence type="ECO:0000256" key="2">
    <source>
        <dbReference type="ARBA" id="ARBA00022603"/>
    </source>
</evidence>
<dbReference type="EMBL" id="BAAALF010000036">
    <property type="protein sequence ID" value="GAA1234997.1"/>
    <property type="molecule type" value="Genomic_DNA"/>
</dbReference>
<gene>
    <name evidence="5" type="ORF">GCM10009665_26470</name>
</gene>
<dbReference type="InterPro" id="IPR029063">
    <property type="entry name" value="SAM-dependent_MTases_sf"/>
</dbReference>
<dbReference type="InterPro" id="IPR013216">
    <property type="entry name" value="Methyltransf_11"/>
</dbReference>
<keyword evidence="2 5" id="KW-0489">Methyltransferase</keyword>
<accession>A0ABN1W8K2</accession>
<dbReference type="CDD" id="cd02440">
    <property type="entry name" value="AdoMet_MTases"/>
    <property type="match status" value="1"/>
</dbReference>
<evidence type="ECO:0000256" key="1">
    <source>
        <dbReference type="ARBA" id="ARBA00008361"/>
    </source>
</evidence>
<dbReference type="InterPro" id="IPR020596">
    <property type="entry name" value="rRNA_Ade_Mease_Trfase_CS"/>
</dbReference>
<dbReference type="PROSITE" id="PS01131">
    <property type="entry name" value="RRNA_A_DIMETH"/>
    <property type="match status" value="1"/>
</dbReference>
<dbReference type="InterPro" id="IPR051052">
    <property type="entry name" value="Diverse_substrate_MTase"/>
</dbReference>
<evidence type="ECO:0000259" key="4">
    <source>
        <dbReference type="Pfam" id="PF08241"/>
    </source>
</evidence>
<keyword evidence="3" id="KW-0808">Transferase</keyword>
<dbReference type="Proteomes" id="UP001500037">
    <property type="component" value="Unassembled WGS sequence"/>
</dbReference>
<evidence type="ECO:0000313" key="6">
    <source>
        <dbReference type="Proteomes" id="UP001500037"/>
    </source>
</evidence>
<organism evidence="5 6">
    <name type="scientific">Kitasatospora nipponensis</name>
    <dbReference type="NCBI Taxonomy" id="258049"/>
    <lineage>
        <taxon>Bacteria</taxon>
        <taxon>Bacillati</taxon>
        <taxon>Actinomycetota</taxon>
        <taxon>Actinomycetes</taxon>
        <taxon>Kitasatosporales</taxon>
        <taxon>Streptomycetaceae</taxon>
        <taxon>Kitasatospora</taxon>
    </lineage>
</organism>
<comment type="caution">
    <text evidence="5">The sequence shown here is derived from an EMBL/GenBank/DDBJ whole genome shotgun (WGS) entry which is preliminary data.</text>
</comment>
<dbReference type="Gene3D" id="3.40.50.150">
    <property type="entry name" value="Vaccinia Virus protein VP39"/>
    <property type="match status" value="1"/>
</dbReference>
<dbReference type="GO" id="GO:0032259">
    <property type="term" value="P:methylation"/>
    <property type="evidence" value="ECO:0007669"/>
    <property type="project" value="UniProtKB-KW"/>
</dbReference>
<dbReference type="GO" id="GO:0008168">
    <property type="term" value="F:methyltransferase activity"/>
    <property type="evidence" value="ECO:0007669"/>
    <property type="project" value="UniProtKB-KW"/>
</dbReference>
<dbReference type="PANTHER" id="PTHR44942">
    <property type="entry name" value="METHYLTRANSF_11 DOMAIN-CONTAINING PROTEIN"/>
    <property type="match status" value="1"/>
</dbReference>